<dbReference type="PANTHER" id="PTHR24189:SF50">
    <property type="entry name" value="ANKYRIN REPEAT AND SOCS BOX PROTEIN 2"/>
    <property type="match status" value="1"/>
</dbReference>
<keyword evidence="2 3" id="KW-0040">ANK repeat</keyword>
<dbReference type="PANTHER" id="PTHR24189">
    <property type="entry name" value="MYOTROPHIN"/>
    <property type="match status" value="1"/>
</dbReference>
<dbReference type="InterPro" id="IPR002110">
    <property type="entry name" value="Ankyrin_rpt"/>
</dbReference>
<dbReference type="InterPro" id="IPR046347">
    <property type="entry name" value="bZIP_sf"/>
</dbReference>
<reference evidence="4" key="1">
    <citation type="journal article" date="2021" name="Nat. Commun.">
        <title>Genetic determinants of endophytism in the Arabidopsis root mycobiome.</title>
        <authorList>
            <person name="Mesny F."/>
            <person name="Miyauchi S."/>
            <person name="Thiergart T."/>
            <person name="Pickel B."/>
            <person name="Atanasova L."/>
            <person name="Karlsson M."/>
            <person name="Huettel B."/>
            <person name="Barry K.W."/>
            <person name="Haridas S."/>
            <person name="Chen C."/>
            <person name="Bauer D."/>
            <person name="Andreopoulos W."/>
            <person name="Pangilinan J."/>
            <person name="LaButti K."/>
            <person name="Riley R."/>
            <person name="Lipzen A."/>
            <person name="Clum A."/>
            <person name="Drula E."/>
            <person name="Henrissat B."/>
            <person name="Kohler A."/>
            <person name="Grigoriev I.V."/>
            <person name="Martin F.M."/>
            <person name="Hacquard S."/>
        </authorList>
    </citation>
    <scope>NUCLEOTIDE SEQUENCE</scope>
    <source>
        <strain evidence="4">MPI-SDFR-AT-0073</strain>
    </source>
</reference>
<dbReference type="SMART" id="SM00248">
    <property type="entry name" value="ANK"/>
    <property type="match status" value="4"/>
</dbReference>
<protein>
    <submittedName>
        <fullName evidence="4">Ankyrin repeat-containing domain protein</fullName>
    </submittedName>
</protein>
<dbReference type="SUPFAM" id="SSF48403">
    <property type="entry name" value="Ankyrin repeat"/>
    <property type="match status" value="1"/>
</dbReference>
<accession>A0A9P8UW23</accession>
<evidence type="ECO:0000313" key="4">
    <source>
        <dbReference type="EMBL" id="KAH6659443.1"/>
    </source>
</evidence>
<feature type="repeat" description="ANK" evidence="3">
    <location>
        <begin position="147"/>
        <end position="179"/>
    </location>
</feature>
<organism evidence="4 5">
    <name type="scientific">Truncatella angustata</name>
    <dbReference type="NCBI Taxonomy" id="152316"/>
    <lineage>
        <taxon>Eukaryota</taxon>
        <taxon>Fungi</taxon>
        <taxon>Dikarya</taxon>
        <taxon>Ascomycota</taxon>
        <taxon>Pezizomycotina</taxon>
        <taxon>Sordariomycetes</taxon>
        <taxon>Xylariomycetidae</taxon>
        <taxon>Amphisphaeriales</taxon>
        <taxon>Sporocadaceae</taxon>
        <taxon>Truncatella</taxon>
    </lineage>
</organism>
<dbReference type="PROSITE" id="PS50297">
    <property type="entry name" value="ANK_REP_REGION"/>
    <property type="match status" value="3"/>
</dbReference>
<evidence type="ECO:0000256" key="2">
    <source>
        <dbReference type="ARBA" id="ARBA00023043"/>
    </source>
</evidence>
<sequence length="245" mass="26673">MSGISVGPSYDVDELDRRERKRLQNRMAQRIYRRNQKQRLQALEAAVANTAAVNRLTPPESVFQDSRDDLHASHITEQPRRPCEDRDSAEDTSAWIEILDGPFNEPMTASSSPPLRTALHRAVCNGNDSMIRILLDNGADITKVDENGNSILHLAAECANEETISILLSKGGDPNGKNYLGRTALFSAAQVGNDAAAKALLAQSSPIIDINWRDSAGMVALHLAVDNGFESMTRLLLANGANVNA</sequence>
<dbReference type="AlphaFoldDB" id="A0A9P8UW23"/>
<feature type="repeat" description="ANK" evidence="3">
    <location>
        <begin position="216"/>
        <end position="245"/>
    </location>
</feature>
<dbReference type="Pfam" id="PF00023">
    <property type="entry name" value="Ank"/>
    <property type="match status" value="1"/>
</dbReference>
<feature type="repeat" description="ANK" evidence="3">
    <location>
        <begin position="114"/>
        <end position="146"/>
    </location>
</feature>
<gene>
    <name evidence="4" type="ORF">BKA67DRAFT_529596</name>
</gene>
<keyword evidence="1" id="KW-0677">Repeat</keyword>
<name>A0A9P8UW23_9PEZI</name>
<dbReference type="EMBL" id="JAGPXC010000001">
    <property type="protein sequence ID" value="KAH6659443.1"/>
    <property type="molecule type" value="Genomic_DNA"/>
</dbReference>
<dbReference type="RefSeq" id="XP_045963574.1">
    <property type="nucleotide sequence ID" value="XM_046099095.1"/>
</dbReference>
<proteinExistence type="predicted"/>
<dbReference type="CDD" id="cd14688">
    <property type="entry name" value="bZIP_YAP"/>
    <property type="match status" value="1"/>
</dbReference>
<keyword evidence="5" id="KW-1185">Reference proteome</keyword>
<dbReference type="Gene3D" id="1.25.40.20">
    <property type="entry name" value="Ankyrin repeat-containing domain"/>
    <property type="match status" value="2"/>
</dbReference>
<dbReference type="GO" id="GO:0003700">
    <property type="term" value="F:DNA-binding transcription factor activity"/>
    <property type="evidence" value="ECO:0007669"/>
    <property type="project" value="InterPro"/>
</dbReference>
<comment type="caution">
    <text evidence="4">The sequence shown here is derived from an EMBL/GenBank/DDBJ whole genome shotgun (WGS) entry which is preliminary data.</text>
</comment>
<dbReference type="OrthoDB" id="195446at2759"/>
<evidence type="ECO:0000256" key="1">
    <source>
        <dbReference type="ARBA" id="ARBA00022737"/>
    </source>
</evidence>
<dbReference type="GeneID" id="70127987"/>
<evidence type="ECO:0000256" key="3">
    <source>
        <dbReference type="PROSITE-ProRule" id="PRU00023"/>
    </source>
</evidence>
<dbReference type="Pfam" id="PF12796">
    <property type="entry name" value="Ank_2"/>
    <property type="match status" value="1"/>
</dbReference>
<dbReference type="SUPFAM" id="SSF57959">
    <property type="entry name" value="Leucine zipper domain"/>
    <property type="match status" value="1"/>
</dbReference>
<evidence type="ECO:0000313" key="5">
    <source>
        <dbReference type="Proteomes" id="UP000758603"/>
    </source>
</evidence>
<dbReference type="Proteomes" id="UP000758603">
    <property type="component" value="Unassembled WGS sequence"/>
</dbReference>
<dbReference type="InterPro" id="IPR036770">
    <property type="entry name" value="Ankyrin_rpt-contain_sf"/>
</dbReference>
<dbReference type="InterPro" id="IPR050745">
    <property type="entry name" value="Multifunctional_regulatory"/>
</dbReference>
<dbReference type="PROSITE" id="PS50088">
    <property type="entry name" value="ANK_REPEAT"/>
    <property type="match status" value="3"/>
</dbReference>